<sequence>MPPCVRCFCAAPNIDVVHPGEIATLLVWFRIGVIFIRLIVYVCCFIFVEERTPCFARRREAARRSSMFVAMHKSESPSSSQTSIGFVYGPRDADRASDVVPTTRCSWWTT</sequence>
<keyword evidence="1" id="KW-1133">Transmembrane helix</keyword>
<accession>B6T3W1</accession>
<proteinExistence type="evidence at transcript level"/>
<evidence type="ECO:0000313" key="2">
    <source>
        <dbReference type="EMBL" id="ACG31794.1"/>
    </source>
</evidence>
<reference evidence="2" key="1">
    <citation type="journal article" date="2009" name="Plant Mol. Biol.">
        <title>Insights into corn genes derived from large-scale cDNA sequencing.</title>
        <authorList>
            <person name="Alexandrov N.N."/>
            <person name="Brover V.V."/>
            <person name="Freidin S."/>
            <person name="Troukhan M.E."/>
            <person name="Tatarinova T.V."/>
            <person name="Zhang H."/>
            <person name="Swaller T.J."/>
            <person name="Lu Y.P."/>
            <person name="Bouck J."/>
            <person name="Flavell R.B."/>
            <person name="Feldmann K.A."/>
        </authorList>
    </citation>
    <scope>NUCLEOTIDE SEQUENCE</scope>
</reference>
<name>B6T3W1_MAIZE</name>
<dbReference type="AlphaFoldDB" id="B6T3W1"/>
<feature type="transmembrane region" description="Helical" evidence="1">
    <location>
        <begin position="27"/>
        <end position="48"/>
    </location>
</feature>
<organism evidence="2">
    <name type="scientific">Zea mays</name>
    <name type="common">Maize</name>
    <dbReference type="NCBI Taxonomy" id="4577"/>
    <lineage>
        <taxon>Eukaryota</taxon>
        <taxon>Viridiplantae</taxon>
        <taxon>Streptophyta</taxon>
        <taxon>Embryophyta</taxon>
        <taxon>Tracheophyta</taxon>
        <taxon>Spermatophyta</taxon>
        <taxon>Magnoliopsida</taxon>
        <taxon>Liliopsida</taxon>
        <taxon>Poales</taxon>
        <taxon>Poaceae</taxon>
        <taxon>PACMAD clade</taxon>
        <taxon>Panicoideae</taxon>
        <taxon>Andropogonodae</taxon>
        <taxon>Andropogoneae</taxon>
        <taxon>Tripsacinae</taxon>
        <taxon>Zea</taxon>
    </lineage>
</organism>
<keyword evidence="1" id="KW-0812">Transmembrane</keyword>
<protein>
    <submittedName>
        <fullName evidence="2">Uncharacterized protein</fullName>
    </submittedName>
</protein>
<dbReference type="EMBL" id="EU959676">
    <property type="protein sequence ID" value="ACG31794.1"/>
    <property type="molecule type" value="mRNA"/>
</dbReference>
<keyword evidence="1" id="KW-0472">Membrane</keyword>
<evidence type="ECO:0000256" key="1">
    <source>
        <dbReference type="SAM" id="Phobius"/>
    </source>
</evidence>